<dbReference type="RefSeq" id="WP_164647441.1">
    <property type="nucleotide sequence ID" value="NZ_CP047475.1"/>
</dbReference>
<organism evidence="2 3">
    <name type="scientific">Vibrio astriarenae</name>
    <dbReference type="NCBI Taxonomy" id="1481923"/>
    <lineage>
        <taxon>Bacteria</taxon>
        <taxon>Pseudomonadati</taxon>
        <taxon>Pseudomonadota</taxon>
        <taxon>Gammaproteobacteria</taxon>
        <taxon>Vibrionales</taxon>
        <taxon>Vibrionaceae</taxon>
        <taxon>Vibrio</taxon>
    </lineage>
</organism>
<keyword evidence="3" id="KW-1185">Reference proteome</keyword>
<gene>
    <name evidence="2" type="ORF">GT360_02990</name>
</gene>
<reference evidence="2 3" key="1">
    <citation type="submission" date="2020-01" db="EMBL/GenBank/DDBJ databases">
        <title>Whole genome and functional gene identification of agarase of Vibrio HN897.</title>
        <authorList>
            <person name="Liu Y."/>
            <person name="Zhao Z."/>
        </authorList>
    </citation>
    <scope>NUCLEOTIDE SEQUENCE [LARGE SCALE GENOMIC DNA]</scope>
    <source>
        <strain evidence="2 3">HN897</strain>
    </source>
</reference>
<proteinExistence type="predicted"/>
<sequence length="113" mass="12684">MNKRLIAGLVVILAGCASSADDLIAKGDWYQVGYQEGLRGNVSRSMADLSQYSNAEPAEYDKGYLSGIAEYCNPNVAYQIGLSGQYYEGVCENTEEGQKFRMEWQRGWMEYNK</sequence>
<dbReference type="Proteomes" id="UP000464262">
    <property type="component" value="Chromosome 1"/>
</dbReference>
<dbReference type="InterPro" id="IPR021242">
    <property type="entry name" value="DUF2799"/>
</dbReference>
<evidence type="ECO:0000256" key="1">
    <source>
        <dbReference type="SAM" id="SignalP"/>
    </source>
</evidence>
<evidence type="ECO:0000313" key="2">
    <source>
        <dbReference type="EMBL" id="QIA62546.1"/>
    </source>
</evidence>
<feature type="chain" id="PRO_5030566220" evidence="1">
    <location>
        <begin position="21"/>
        <end position="113"/>
    </location>
</feature>
<evidence type="ECO:0000313" key="3">
    <source>
        <dbReference type="Proteomes" id="UP000464262"/>
    </source>
</evidence>
<dbReference type="AlphaFoldDB" id="A0A7Z2T1G6"/>
<dbReference type="PROSITE" id="PS51257">
    <property type="entry name" value="PROKAR_LIPOPROTEIN"/>
    <property type="match status" value="1"/>
</dbReference>
<dbReference type="EMBL" id="CP047475">
    <property type="protein sequence ID" value="QIA62546.1"/>
    <property type="molecule type" value="Genomic_DNA"/>
</dbReference>
<name>A0A7Z2T1G6_9VIBR</name>
<accession>A0A7Z2T1G6</accession>
<feature type="signal peptide" evidence="1">
    <location>
        <begin position="1"/>
        <end position="20"/>
    </location>
</feature>
<dbReference type="Pfam" id="PF10973">
    <property type="entry name" value="DUF2799"/>
    <property type="match status" value="1"/>
</dbReference>
<keyword evidence="1" id="KW-0732">Signal</keyword>
<protein>
    <submittedName>
        <fullName evidence="2">DUF2799 domain-containing protein</fullName>
    </submittedName>
</protein>
<dbReference type="KEGG" id="vas:GT360_02990"/>